<evidence type="ECO:0008006" key="3">
    <source>
        <dbReference type="Google" id="ProtNLM"/>
    </source>
</evidence>
<dbReference type="GO" id="GO:0006281">
    <property type="term" value="P:DNA repair"/>
    <property type="evidence" value="ECO:0007669"/>
    <property type="project" value="UniProtKB-ARBA"/>
</dbReference>
<dbReference type="OrthoDB" id="421276at2759"/>
<evidence type="ECO:0000313" key="2">
    <source>
        <dbReference type="Proteomes" id="UP000299102"/>
    </source>
</evidence>
<dbReference type="PANTHER" id="PTHR46609">
    <property type="entry name" value="EXONUCLEASE, PHAGE-TYPE/RECB, C-TERMINAL DOMAIN-CONTAINING PROTEIN"/>
    <property type="match status" value="1"/>
</dbReference>
<dbReference type="InterPro" id="IPR051703">
    <property type="entry name" value="NF-kappa-B_Signaling_Reg"/>
</dbReference>
<evidence type="ECO:0000313" key="1">
    <source>
        <dbReference type="EMBL" id="GBP52835.1"/>
    </source>
</evidence>
<dbReference type="EMBL" id="BGZK01000611">
    <property type="protein sequence ID" value="GBP52835.1"/>
    <property type="molecule type" value="Genomic_DNA"/>
</dbReference>
<dbReference type="InterPro" id="IPR011335">
    <property type="entry name" value="Restrct_endonuc-II-like"/>
</dbReference>
<name>A0A4C1WRS9_EUMVA</name>
<reference evidence="1 2" key="1">
    <citation type="journal article" date="2019" name="Commun. Biol.">
        <title>The bagworm genome reveals a unique fibroin gene that provides high tensile strength.</title>
        <authorList>
            <person name="Kono N."/>
            <person name="Nakamura H."/>
            <person name="Ohtoshi R."/>
            <person name="Tomita M."/>
            <person name="Numata K."/>
            <person name="Arakawa K."/>
        </authorList>
    </citation>
    <scope>NUCLEOTIDE SEQUENCE [LARGE SCALE GENOMIC DNA]</scope>
</reference>
<dbReference type="AlphaFoldDB" id="A0A4C1WRS9"/>
<dbReference type="PANTHER" id="PTHR46609:SF8">
    <property type="entry name" value="YQAJ VIRAL RECOMBINASE DOMAIN-CONTAINING PROTEIN"/>
    <property type="match status" value="1"/>
</dbReference>
<comment type="caution">
    <text evidence="1">The sequence shown here is derived from an EMBL/GenBank/DDBJ whole genome shotgun (WGS) entry which is preliminary data.</text>
</comment>
<accession>A0A4C1WRS9</accession>
<dbReference type="SUPFAM" id="SSF52980">
    <property type="entry name" value="Restriction endonuclease-like"/>
    <property type="match status" value="1"/>
</dbReference>
<dbReference type="Gene3D" id="3.90.320.10">
    <property type="match status" value="1"/>
</dbReference>
<protein>
    <recommendedName>
        <fullName evidence="3">YqaJ viral recombinase domain-containing protein</fullName>
    </recommendedName>
</protein>
<dbReference type="InterPro" id="IPR011604">
    <property type="entry name" value="PDDEXK-like_dom_sf"/>
</dbReference>
<sequence>MDEALEGSESSGANLHTLKMVEEARPCGQTGRYITYIIVKAVLAEQEDINIEQCGLFIDKDLPFLGASPDGVAGDTIIELKCPITASKLGLEEAVKKKSQLLENKRKRILANENTSLVLPGAGPTSQRFYIECMLPQIVDPRFTRNMPIREPSAIRTTDEAINADDISNATNAFDAITADEITTADDNNDILMISGITE</sequence>
<dbReference type="Proteomes" id="UP000299102">
    <property type="component" value="Unassembled WGS sequence"/>
</dbReference>
<organism evidence="1 2">
    <name type="scientific">Eumeta variegata</name>
    <name type="common">Bagworm moth</name>
    <name type="synonym">Eumeta japonica</name>
    <dbReference type="NCBI Taxonomy" id="151549"/>
    <lineage>
        <taxon>Eukaryota</taxon>
        <taxon>Metazoa</taxon>
        <taxon>Ecdysozoa</taxon>
        <taxon>Arthropoda</taxon>
        <taxon>Hexapoda</taxon>
        <taxon>Insecta</taxon>
        <taxon>Pterygota</taxon>
        <taxon>Neoptera</taxon>
        <taxon>Endopterygota</taxon>
        <taxon>Lepidoptera</taxon>
        <taxon>Glossata</taxon>
        <taxon>Ditrysia</taxon>
        <taxon>Tineoidea</taxon>
        <taxon>Psychidae</taxon>
        <taxon>Oiketicinae</taxon>
        <taxon>Eumeta</taxon>
    </lineage>
</organism>
<dbReference type="STRING" id="151549.A0A4C1WRS9"/>
<proteinExistence type="predicted"/>
<keyword evidence="2" id="KW-1185">Reference proteome</keyword>
<gene>
    <name evidence="1" type="ORF">EVAR_38997_1</name>
</gene>